<dbReference type="PRINTS" id="PR00699">
    <property type="entry name" value="TMPROTEINSRB"/>
</dbReference>
<evidence type="ECO:0000256" key="1">
    <source>
        <dbReference type="ARBA" id="ARBA00004141"/>
    </source>
</evidence>
<feature type="transmembrane region" description="Helical" evidence="6">
    <location>
        <begin position="166"/>
        <end position="190"/>
    </location>
</feature>
<evidence type="ECO:0000313" key="7">
    <source>
        <dbReference type="EnsemblMetazoa" id="CJA07361.1"/>
    </source>
</evidence>
<name>A0A8R1DN42_CAEJA</name>
<keyword evidence="4 6" id="KW-1133">Transmembrane helix</keyword>
<dbReference type="GO" id="GO:0004888">
    <property type="term" value="F:transmembrane signaling receptor activity"/>
    <property type="evidence" value="ECO:0007669"/>
    <property type="project" value="InterPro"/>
</dbReference>
<dbReference type="InterPro" id="IPR002184">
    <property type="entry name" value="7TM_GPCR_serpentine_rcpt_Srb"/>
</dbReference>
<keyword evidence="8" id="KW-1185">Reference proteome</keyword>
<comment type="similarity">
    <text evidence="2">Belongs to the nematode receptor-like protein srb family.</text>
</comment>
<feature type="transmembrane region" description="Helical" evidence="6">
    <location>
        <begin position="78"/>
        <end position="103"/>
    </location>
</feature>
<dbReference type="AlphaFoldDB" id="A0A8R1DN42"/>
<accession>A0A8R1DN42</accession>
<sequence>MTAPMMLGVGFTIERVVAITMAQSYEHVRTFLGPMLVFVLVLLNATINYMNHRNETFEDVFISYILIPATSSQEWNNFFWFLLYVDIGNFISICVILITHTWWKKKHLRQNSSLSVKYEMNEIYTSSKFTFIISFSHMLFFGYYLSSALFVRTMGPTFFNGYLNFMVARGIFCIVPTYNLIIACVASMSLRVLSSKRHTKVQTTVRIKATGSEGAQNYDDVISKHWNTVSNRVNRD</sequence>
<evidence type="ECO:0000256" key="3">
    <source>
        <dbReference type="ARBA" id="ARBA00022692"/>
    </source>
</evidence>
<feature type="transmembrane region" description="Helical" evidence="6">
    <location>
        <begin position="123"/>
        <end position="146"/>
    </location>
</feature>
<dbReference type="GO" id="GO:0016020">
    <property type="term" value="C:membrane"/>
    <property type="evidence" value="ECO:0007669"/>
    <property type="project" value="UniProtKB-SubCell"/>
</dbReference>
<dbReference type="Proteomes" id="UP000005237">
    <property type="component" value="Unassembled WGS sequence"/>
</dbReference>
<evidence type="ECO:0000256" key="4">
    <source>
        <dbReference type="ARBA" id="ARBA00022989"/>
    </source>
</evidence>
<keyword evidence="3 6" id="KW-0812">Transmembrane</keyword>
<dbReference type="GO" id="GO:0007606">
    <property type="term" value="P:sensory perception of chemical stimulus"/>
    <property type="evidence" value="ECO:0007669"/>
    <property type="project" value="InterPro"/>
</dbReference>
<evidence type="ECO:0000256" key="6">
    <source>
        <dbReference type="SAM" id="Phobius"/>
    </source>
</evidence>
<organism evidence="7 8">
    <name type="scientific">Caenorhabditis japonica</name>
    <dbReference type="NCBI Taxonomy" id="281687"/>
    <lineage>
        <taxon>Eukaryota</taxon>
        <taxon>Metazoa</taxon>
        <taxon>Ecdysozoa</taxon>
        <taxon>Nematoda</taxon>
        <taxon>Chromadorea</taxon>
        <taxon>Rhabditida</taxon>
        <taxon>Rhabditina</taxon>
        <taxon>Rhabditomorpha</taxon>
        <taxon>Rhabditoidea</taxon>
        <taxon>Rhabditidae</taxon>
        <taxon>Peloderinae</taxon>
        <taxon>Caenorhabditis</taxon>
    </lineage>
</organism>
<keyword evidence="5 6" id="KW-0472">Membrane</keyword>
<dbReference type="PANTHER" id="PTHR31216">
    <property type="entry name" value="SERPENTINE RECEPTOR CLASS BETA-1-RELATED-RELATED"/>
    <property type="match status" value="1"/>
</dbReference>
<dbReference type="Pfam" id="PF02175">
    <property type="entry name" value="7TM_GPCR_Srb"/>
    <property type="match status" value="1"/>
</dbReference>
<protein>
    <submittedName>
        <fullName evidence="7">Uncharacterized protein</fullName>
    </submittedName>
</protein>
<feature type="transmembrane region" description="Helical" evidence="6">
    <location>
        <begin position="31"/>
        <end position="50"/>
    </location>
</feature>
<proteinExistence type="inferred from homology"/>
<evidence type="ECO:0000256" key="5">
    <source>
        <dbReference type="ARBA" id="ARBA00023136"/>
    </source>
</evidence>
<evidence type="ECO:0000256" key="2">
    <source>
        <dbReference type="ARBA" id="ARBA00006860"/>
    </source>
</evidence>
<reference evidence="8" key="1">
    <citation type="submission" date="2010-08" db="EMBL/GenBank/DDBJ databases">
        <authorList>
            <consortium name="Caenorhabditis japonica Sequencing Consortium"/>
            <person name="Wilson R.K."/>
        </authorList>
    </citation>
    <scope>NUCLEOTIDE SEQUENCE [LARGE SCALE GENOMIC DNA]</scope>
    <source>
        <strain evidence="8">DF5081</strain>
    </source>
</reference>
<reference evidence="7" key="2">
    <citation type="submission" date="2022-06" db="UniProtKB">
        <authorList>
            <consortium name="EnsemblMetazoa"/>
        </authorList>
    </citation>
    <scope>IDENTIFICATION</scope>
    <source>
        <strain evidence="7">DF5081</strain>
    </source>
</reference>
<evidence type="ECO:0000313" key="8">
    <source>
        <dbReference type="Proteomes" id="UP000005237"/>
    </source>
</evidence>
<comment type="subcellular location">
    <subcellularLocation>
        <location evidence="1">Membrane</location>
        <topology evidence="1">Multi-pass membrane protein</topology>
    </subcellularLocation>
</comment>
<dbReference type="EnsemblMetazoa" id="CJA07361.1">
    <property type="protein sequence ID" value="CJA07361.1"/>
    <property type="gene ID" value="WBGene00126565"/>
</dbReference>